<evidence type="ECO:0000256" key="4">
    <source>
        <dbReference type="ARBA" id="ARBA00022723"/>
    </source>
</evidence>
<dbReference type="SUPFAM" id="SSF53098">
    <property type="entry name" value="Ribonuclease H-like"/>
    <property type="match status" value="1"/>
</dbReference>
<sequence>MPIVVLGLDPASYRTGYAINSPLVYGEIKLSHATSLPVRLCEFYKQFSSLLDKYQVQVVVSEDQFAHRNIKTLKVLVSVRAVAMLAAATRGIEFVLLAPKTIKQLATGDGRASKKEVITAVKSLYNLKFEPTDNEADALAILYAYHQTKGVANGTEGN</sequence>
<evidence type="ECO:0000313" key="12">
    <source>
        <dbReference type="EMBL" id="AOQ24760.1"/>
    </source>
</evidence>
<accession>A0AAC9HIY2</accession>
<evidence type="ECO:0000256" key="7">
    <source>
        <dbReference type="ARBA" id="ARBA00022801"/>
    </source>
</evidence>
<dbReference type="InterPro" id="IPR036397">
    <property type="entry name" value="RNaseH_sf"/>
</dbReference>
<dbReference type="GO" id="GO:0016787">
    <property type="term" value="F:hydrolase activity"/>
    <property type="evidence" value="ECO:0007669"/>
    <property type="project" value="UniProtKB-KW"/>
</dbReference>
<dbReference type="InterPro" id="IPR012337">
    <property type="entry name" value="RNaseH-like_sf"/>
</dbReference>
<comment type="similarity">
    <text evidence="1">Belongs to the RuvC family.</text>
</comment>
<evidence type="ECO:0000256" key="5">
    <source>
        <dbReference type="ARBA" id="ARBA00022759"/>
    </source>
</evidence>
<keyword evidence="7 12" id="KW-0378">Hydrolase</keyword>
<evidence type="ECO:0000256" key="3">
    <source>
        <dbReference type="ARBA" id="ARBA00022722"/>
    </source>
</evidence>
<dbReference type="InterPro" id="IPR002176">
    <property type="entry name" value="X-over_junc_endoDNase_RuvC"/>
</dbReference>
<evidence type="ECO:0000256" key="1">
    <source>
        <dbReference type="ARBA" id="ARBA00009518"/>
    </source>
</evidence>
<dbReference type="GO" id="GO:0046872">
    <property type="term" value="F:metal ion binding"/>
    <property type="evidence" value="ECO:0007669"/>
    <property type="project" value="UniProtKB-KW"/>
</dbReference>
<dbReference type="PANTHER" id="PTHR30194:SF3">
    <property type="entry name" value="CROSSOVER JUNCTION ENDODEOXYRIBONUCLEASE RUVC"/>
    <property type="match status" value="1"/>
</dbReference>
<keyword evidence="4" id="KW-0479">Metal-binding</keyword>
<reference evidence="12 14" key="1">
    <citation type="submission" date="2016-08" db="EMBL/GenBank/DDBJ databases">
        <title>Moorella thermoacetica DSM 103132.</title>
        <authorList>
            <person name="Jendresen C.B."/>
            <person name="Redl S.M."/>
            <person name="Jensen T.O."/>
            <person name="Nielsen A.T."/>
        </authorList>
    </citation>
    <scope>NUCLEOTIDE SEQUENCE [LARGE SCALE GENOMIC DNA]</scope>
    <source>
        <strain evidence="12 14">DSM 103132</strain>
    </source>
</reference>
<dbReference type="PRINTS" id="PR00696">
    <property type="entry name" value="RSOLVASERUVC"/>
</dbReference>
<dbReference type="GO" id="GO:0006281">
    <property type="term" value="P:DNA repair"/>
    <property type="evidence" value="ECO:0007669"/>
    <property type="project" value="UniProtKB-KW"/>
</dbReference>
<evidence type="ECO:0000256" key="6">
    <source>
        <dbReference type="ARBA" id="ARBA00022763"/>
    </source>
</evidence>
<keyword evidence="6" id="KW-0227">DNA damage</keyword>
<dbReference type="GO" id="GO:0004520">
    <property type="term" value="F:DNA endonuclease activity"/>
    <property type="evidence" value="ECO:0007669"/>
    <property type="project" value="InterPro"/>
</dbReference>
<keyword evidence="15" id="KW-1185">Reference proteome</keyword>
<dbReference type="AlphaFoldDB" id="A0AAC9HIY2"/>
<evidence type="ECO:0000256" key="9">
    <source>
        <dbReference type="ARBA" id="ARBA00023125"/>
    </source>
</evidence>
<evidence type="ECO:0000313" key="13">
    <source>
        <dbReference type="EMBL" id="TYL15702.1"/>
    </source>
</evidence>
<dbReference type="CDD" id="cd16962">
    <property type="entry name" value="RuvC"/>
    <property type="match status" value="1"/>
</dbReference>
<dbReference type="RefSeq" id="WP_069590604.1">
    <property type="nucleotide sequence ID" value="NZ_CP017019.1"/>
</dbReference>
<proteinExistence type="inferred from homology"/>
<dbReference type="Proteomes" id="UP000322283">
    <property type="component" value="Unassembled WGS sequence"/>
</dbReference>
<evidence type="ECO:0000256" key="10">
    <source>
        <dbReference type="ARBA" id="ARBA00023172"/>
    </source>
</evidence>
<evidence type="ECO:0000256" key="8">
    <source>
        <dbReference type="ARBA" id="ARBA00022842"/>
    </source>
</evidence>
<reference evidence="13 15" key="2">
    <citation type="submission" date="2019-05" db="EMBL/GenBank/DDBJ databases">
        <title>Genome sequence of Moorella thermoacetica ATCC 33924.</title>
        <authorList>
            <person name="Poehlein A."/>
            <person name="Bengelsdorf F.R."/>
            <person name="Duerre P."/>
            <person name="Daniel R."/>
        </authorList>
    </citation>
    <scope>NUCLEOTIDE SEQUENCE [LARGE SCALE GENOMIC DNA]</scope>
    <source>
        <strain evidence="13 15">ATCC 33924</strain>
    </source>
</reference>
<keyword evidence="9" id="KW-0238">DNA-binding</keyword>
<keyword evidence="3" id="KW-0540">Nuclease</keyword>
<organism evidence="12 14">
    <name type="scientific">Neomoorella thermoacetica</name>
    <name type="common">Clostridium thermoaceticum</name>
    <dbReference type="NCBI Taxonomy" id="1525"/>
    <lineage>
        <taxon>Bacteria</taxon>
        <taxon>Bacillati</taxon>
        <taxon>Bacillota</taxon>
        <taxon>Clostridia</taxon>
        <taxon>Neomoorellales</taxon>
        <taxon>Neomoorellaceae</taxon>
        <taxon>Neomoorella</taxon>
    </lineage>
</organism>
<dbReference type="Proteomes" id="UP000094598">
    <property type="component" value="Chromosome"/>
</dbReference>
<dbReference type="GO" id="GO:0003677">
    <property type="term" value="F:DNA binding"/>
    <property type="evidence" value="ECO:0007669"/>
    <property type="project" value="UniProtKB-KW"/>
</dbReference>
<dbReference type="EMBL" id="CP017019">
    <property type="protein sequence ID" value="AOQ24760.1"/>
    <property type="molecule type" value="Genomic_DNA"/>
</dbReference>
<keyword evidence="11" id="KW-0234">DNA repair</keyword>
<evidence type="ECO:0000256" key="2">
    <source>
        <dbReference type="ARBA" id="ARBA00022490"/>
    </source>
</evidence>
<protein>
    <submittedName>
        <fullName evidence="12">Crossover junction endodeoxyribonuclease RuvC</fullName>
        <ecNumber evidence="12">3.1.22.4</ecNumber>
    </submittedName>
</protein>
<keyword evidence="8" id="KW-0460">Magnesium</keyword>
<evidence type="ECO:0000313" key="14">
    <source>
        <dbReference type="Proteomes" id="UP000094598"/>
    </source>
</evidence>
<dbReference type="Gene3D" id="3.30.420.10">
    <property type="entry name" value="Ribonuclease H-like superfamily/Ribonuclease H"/>
    <property type="match status" value="1"/>
</dbReference>
<dbReference type="GO" id="GO:0006310">
    <property type="term" value="P:DNA recombination"/>
    <property type="evidence" value="ECO:0007669"/>
    <property type="project" value="UniProtKB-KW"/>
</dbReference>
<dbReference type="Pfam" id="PF02075">
    <property type="entry name" value="RuvC"/>
    <property type="match status" value="1"/>
</dbReference>
<name>A0AAC9HIY2_NEOTH</name>
<gene>
    <name evidence="12" type="primary">ruvC_2</name>
    <name evidence="13" type="synonym">ruvC_1</name>
    <name evidence="12" type="ORF">Maut_02332</name>
    <name evidence="13" type="ORF">MTAT_04410</name>
</gene>
<dbReference type="PANTHER" id="PTHR30194">
    <property type="entry name" value="CROSSOVER JUNCTION ENDODEOXYRIBONUCLEASE RUVC"/>
    <property type="match status" value="1"/>
</dbReference>
<evidence type="ECO:0000256" key="11">
    <source>
        <dbReference type="ARBA" id="ARBA00023204"/>
    </source>
</evidence>
<keyword evidence="10" id="KW-0233">DNA recombination</keyword>
<evidence type="ECO:0000313" key="15">
    <source>
        <dbReference type="Proteomes" id="UP000322283"/>
    </source>
</evidence>
<dbReference type="EMBL" id="VCDX01000001">
    <property type="protein sequence ID" value="TYL15702.1"/>
    <property type="molecule type" value="Genomic_DNA"/>
</dbReference>
<dbReference type="EC" id="3.1.22.4" evidence="12"/>
<keyword evidence="5" id="KW-0255">Endonuclease</keyword>
<keyword evidence="2" id="KW-0963">Cytoplasm</keyword>